<dbReference type="PANTHER" id="PTHR30055">
    <property type="entry name" value="HTH-TYPE TRANSCRIPTIONAL REGULATOR RUTR"/>
    <property type="match status" value="1"/>
</dbReference>
<evidence type="ECO:0000259" key="6">
    <source>
        <dbReference type="PROSITE" id="PS50977"/>
    </source>
</evidence>
<dbReference type="OrthoDB" id="3787664at2"/>
<protein>
    <submittedName>
        <fullName evidence="7">Transcriptional regulator, TetR family</fullName>
    </submittedName>
</protein>
<dbReference type="SUPFAM" id="SSF48498">
    <property type="entry name" value="Tetracyclin repressor-like, C-terminal domain"/>
    <property type="match status" value="1"/>
</dbReference>
<reference evidence="8" key="1">
    <citation type="submission" date="2016-10" db="EMBL/GenBank/DDBJ databases">
        <authorList>
            <person name="Varghese N."/>
            <person name="Submissions S."/>
        </authorList>
    </citation>
    <scope>NUCLEOTIDE SEQUENCE [LARGE SCALE GENOMIC DNA]</scope>
    <source>
        <strain evidence="8">DSM 45413</strain>
    </source>
</reference>
<dbReference type="PRINTS" id="PR00455">
    <property type="entry name" value="HTHTETR"/>
</dbReference>
<dbReference type="EMBL" id="FOEE01000014">
    <property type="protein sequence ID" value="SEP20179.1"/>
    <property type="molecule type" value="Genomic_DNA"/>
</dbReference>
<dbReference type="PANTHER" id="PTHR30055:SF234">
    <property type="entry name" value="HTH-TYPE TRANSCRIPTIONAL REGULATOR BETI"/>
    <property type="match status" value="1"/>
</dbReference>
<evidence type="ECO:0000256" key="3">
    <source>
        <dbReference type="ARBA" id="ARBA00023163"/>
    </source>
</evidence>
<proteinExistence type="predicted"/>
<sequence length="215" mass="23378">MATPLPDGASGDVPRPDRRPRIEASRDEVLDTAEELFGARGYRGTSLQQVAQRCGFSVGAVYLFFTNKEDLFAEVLRRRGGRLAELTSACAERAGPAIDVLVDWVDVVIGFHRQHPGFGQLSARMVAPGGAEEFPRQLGVFAERRDEALAPVVELIARGQRQGSIRAGDPLVLVRLLSALVTAHHGMDPTLLGTSVVVDDDEFRAFVRDSFAAPR</sequence>
<dbReference type="Pfam" id="PF00440">
    <property type="entry name" value="TetR_N"/>
    <property type="match status" value="1"/>
</dbReference>
<feature type="domain" description="HTH tetR-type" evidence="6">
    <location>
        <begin position="23"/>
        <end position="83"/>
    </location>
</feature>
<name>A0A1H8VXP9_9ACTN</name>
<dbReference type="Gene3D" id="1.10.357.10">
    <property type="entry name" value="Tetracycline Repressor, domain 2"/>
    <property type="match status" value="1"/>
</dbReference>
<dbReference type="AlphaFoldDB" id="A0A1H8VXP9"/>
<dbReference type="GO" id="GO:0003700">
    <property type="term" value="F:DNA-binding transcription factor activity"/>
    <property type="evidence" value="ECO:0007669"/>
    <property type="project" value="TreeGrafter"/>
</dbReference>
<accession>A0A1H8VXP9</accession>
<feature type="region of interest" description="Disordered" evidence="5">
    <location>
        <begin position="1"/>
        <end position="20"/>
    </location>
</feature>
<feature type="DNA-binding region" description="H-T-H motif" evidence="4">
    <location>
        <begin position="46"/>
        <end position="65"/>
    </location>
</feature>
<dbReference type="Gene3D" id="1.10.10.60">
    <property type="entry name" value="Homeodomain-like"/>
    <property type="match status" value="1"/>
</dbReference>
<organism evidence="7 8">
    <name type="scientific">Trujillonella endophytica</name>
    <dbReference type="NCBI Taxonomy" id="673521"/>
    <lineage>
        <taxon>Bacteria</taxon>
        <taxon>Bacillati</taxon>
        <taxon>Actinomycetota</taxon>
        <taxon>Actinomycetes</taxon>
        <taxon>Geodermatophilales</taxon>
        <taxon>Geodermatophilaceae</taxon>
        <taxon>Trujillonella</taxon>
    </lineage>
</organism>
<keyword evidence="2 4" id="KW-0238">DNA-binding</keyword>
<gene>
    <name evidence="7" type="ORF">SAMN05660991_03884</name>
</gene>
<keyword evidence="3" id="KW-0804">Transcription</keyword>
<dbReference type="Proteomes" id="UP000198960">
    <property type="component" value="Unassembled WGS sequence"/>
</dbReference>
<dbReference type="InterPro" id="IPR050109">
    <property type="entry name" value="HTH-type_TetR-like_transc_reg"/>
</dbReference>
<evidence type="ECO:0000256" key="1">
    <source>
        <dbReference type="ARBA" id="ARBA00023015"/>
    </source>
</evidence>
<keyword evidence="1" id="KW-0805">Transcription regulation</keyword>
<dbReference type="GO" id="GO:0000976">
    <property type="term" value="F:transcription cis-regulatory region binding"/>
    <property type="evidence" value="ECO:0007669"/>
    <property type="project" value="TreeGrafter"/>
</dbReference>
<evidence type="ECO:0000256" key="5">
    <source>
        <dbReference type="SAM" id="MobiDB-lite"/>
    </source>
</evidence>
<dbReference type="SUPFAM" id="SSF46689">
    <property type="entry name" value="Homeodomain-like"/>
    <property type="match status" value="1"/>
</dbReference>
<keyword evidence="8" id="KW-1185">Reference proteome</keyword>
<dbReference type="InterPro" id="IPR036271">
    <property type="entry name" value="Tet_transcr_reg_TetR-rel_C_sf"/>
</dbReference>
<dbReference type="PROSITE" id="PS50977">
    <property type="entry name" value="HTH_TETR_2"/>
    <property type="match status" value="1"/>
</dbReference>
<evidence type="ECO:0000313" key="8">
    <source>
        <dbReference type="Proteomes" id="UP000198960"/>
    </source>
</evidence>
<evidence type="ECO:0000313" key="7">
    <source>
        <dbReference type="EMBL" id="SEP20179.1"/>
    </source>
</evidence>
<dbReference type="InterPro" id="IPR001647">
    <property type="entry name" value="HTH_TetR"/>
</dbReference>
<dbReference type="InterPro" id="IPR009057">
    <property type="entry name" value="Homeodomain-like_sf"/>
</dbReference>
<dbReference type="STRING" id="673521.SAMN05660991_03884"/>
<dbReference type="RefSeq" id="WP_091947467.1">
    <property type="nucleotide sequence ID" value="NZ_FOEE01000014.1"/>
</dbReference>
<evidence type="ECO:0000256" key="4">
    <source>
        <dbReference type="PROSITE-ProRule" id="PRU00335"/>
    </source>
</evidence>
<evidence type="ECO:0000256" key="2">
    <source>
        <dbReference type="ARBA" id="ARBA00023125"/>
    </source>
</evidence>